<dbReference type="AlphaFoldDB" id="V9PXD1"/>
<reference evidence="2" key="2">
    <citation type="journal article" date="2014" name="BMC Genomics">
        <title>Fragmented mitochondrial genomes of the rat lice, Polyplax asiatica and Polyplax spinulosa: intra-genus variation in fragmentation pattern and a possible link between the extent of fragmentation and the length of life cycle.</title>
        <authorList>
            <person name="Dong W.G."/>
            <person name="Song S."/>
            <person name="Jin D.C."/>
            <person name="Guo X.G."/>
            <person name="Shao R."/>
        </authorList>
    </citation>
    <scope>NUCLEOTIDE SEQUENCE</scope>
    <source>
        <strain evidence="2">301</strain>
    </source>
</reference>
<keyword evidence="1" id="KW-0812">Transmembrane</keyword>
<name>V9PXD1_9NEOP</name>
<feature type="transmembrane region" description="Helical" evidence="1">
    <location>
        <begin position="6"/>
        <end position="39"/>
    </location>
</feature>
<reference evidence="2" key="1">
    <citation type="submission" date="2013-09" db="EMBL/GenBank/DDBJ databases">
        <authorList>
            <person name="Dong W.-G."/>
            <person name="Song S."/>
            <person name="Jin D.-C."/>
            <person name="Guo X.-G."/>
            <person name="Shao R."/>
        </authorList>
    </citation>
    <scope>NUCLEOTIDE SEQUENCE</scope>
    <source>
        <strain evidence="2">301</strain>
    </source>
</reference>
<protein>
    <submittedName>
        <fullName evidence="2">NADH dehydrogenase subunit 4L</fullName>
    </submittedName>
</protein>
<sequence length="93" mass="10132">MNQTLLLLMIFLMIVWVMISDSILSVIAGLDFISSLIFIELFTHNFLSGCVVLVAVMFVTIVATEGVMGLSILSASIIRLESSSFKLSACTKL</sequence>
<dbReference type="EMBL" id="KF647770">
    <property type="protein sequence ID" value="AHB85647.1"/>
    <property type="molecule type" value="Genomic_DNA"/>
</dbReference>
<proteinExistence type="predicted"/>
<keyword evidence="1" id="KW-0472">Membrane</keyword>
<gene>
    <name evidence="2" type="primary">nad4L</name>
</gene>
<evidence type="ECO:0000313" key="2">
    <source>
        <dbReference type="EMBL" id="AHB85647.1"/>
    </source>
</evidence>
<organism evidence="2">
    <name type="scientific">Polyplax spinulosa</name>
    <name type="common">spined rat louse</name>
    <dbReference type="NCBI Taxonomy" id="468197"/>
    <lineage>
        <taxon>Eukaryota</taxon>
        <taxon>Metazoa</taxon>
        <taxon>Ecdysozoa</taxon>
        <taxon>Arthropoda</taxon>
        <taxon>Hexapoda</taxon>
        <taxon>Insecta</taxon>
        <taxon>Pterygota</taxon>
        <taxon>Neoptera</taxon>
        <taxon>Paraneoptera</taxon>
        <taxon>Psocodea</taxon>
        <taxon>Troctomorpha</taxon>
        <taxon>Phthiraptera</taxon>
        <taxon>Anoplura</taxon>
        <taxon>Polyplacidae</taxon>
        <taxon>Polyplax</taxon>
    </lineage>
</organism>
<evidence type="ECO:0000256" key="1">
    <source>
        <dbReference type="SAM" id="Phobius"/>
    </source>
</evidence>
<geneLocation type="mitochondrion" evidence="2"/>
<keyword evidence="2" id="KW-0496">Mitochondrion</keyword>
<accession>V9PXD1</accession>
<keyword evidence="1" id="KW-1133">Transmembrane helix</keyword>